<gene>
    <name evidence="10" type="ORF">SAMN04489812_4904</name>
</gene>
<dbReference type="SUPFAM" id="SSF161098">
    <property type="entry name" value="MetI-like"/>
    <property type="match status" value="1"/>
</dbReference>
<dbReference type="GO" id="GO:0005886">
    <property type="term" value="C:plasma membrane"/>
    <property type="evidence" value="ECO:0007669"/>
    <property type="project" value="UniProtKB-SubCell"/>
</dbReference>
<proteinExistence type="inferred from homology"/>
<dbReference type="RefSeq" id="WP_091528390.1">
    <property type="nucleotide sequence ID" value="NZ_LT629772.1"/>
</dbReference>
<sequence>MTTETPAAVRPTGSAASGDGSGLPTRRRRGFSIARWYHRGGLGAVVFAVPIVLIFLYFTWGPIVRGLVLSFQKTNLVALPQWVGLSNFSYVLADPELPRAALNTAWFALLALVFGFPVPILLAIFINELRGYKWLYNVLAYLPAVVPPVAAILLWKFFYDPSGNGIFNSILGWFGLGPYPWLNSETMAMPSIVLEATWAGAGSTAIIYLAALATVRSELYESAEMDGAGIWSRIWHITLPQLRGIILIMMLLQLIGTFQLFTEPYLFTGGGPNNATQTVMLKIYNYAFVNGDYGAATALSVVLALFLCLLSIVYQFATRKWGTS</sequence>
<dbReference type="AlphaFoldDB" id="A0A1H1Z0G7"/>
<comment type="subcellular location">
    <subcellularLocation>
        <location evidence="1 7">Cell membrane</location>
        <topology evidence="1 7">Multi-pass membrane protein</topology>
    </subcellularLocation>
</comment>
<keyword evidence="6 7" id="KW-0472">Membrane</keyword>
<evidence type="ECO:0000256" key="8">
    <source>
        <dbReference type="SAM" id="MobiDB-lite"/>
    </source>
</evidence>
<feature type="transmembrane region" description="Helical" evidence="7">
    <location>
        <begin position="105"/>
        <end position="126"/>
    </location>
</feature>
<evidence type="ECO:0000256" key="6">
    <source>
        <dbReference type="ARBA" id="ARBA00023136"/>
    </source>
</evidence>
<dbReference type="PROSITE" id="PS50928">
    <property type="entry name" value="ABC_TM1"/>
    <property type="match status" value="1"/>
</dbReference>
<evidence type="ECO:0000256" key="3">
    <source>
        <dbReference type="ARBA" id="ARBA00022475"/>
    </source>
</evidence>
<dbReference type="GO" id="GO:0055085">
    <property type="term" value="P:transmembrane transport"/>
    <property type="evidence" value="ECO:0007669"/>
    <property type="project" value="InterPro"/>
</dbReference>
<organism evidence="10 11">
    <name type="scientific">Microlunatus soli</name>
    <dbReference type="NCBI Taxonomy" id="630515"/>
    <lineage>
        <taxon>Bacteria</taxon>
        <taxon>Bacillati</taxon>
        <taxon>Actinomycetota</taxon>
        <taxon>Actinomycetes</taxon>
        <taxon>Propionibacteriales</taxon>
        <taxon>Propionibacteriaceae</taxon>
        <taxon>Microlunatus</taxon>
    </lineage>
</organism>
<dbReference type="PANTHER" id="PTHR30193:SF41">
    <property type="entry name" value="DIACETYLCHITOBIOSE UPTAKE SYSTEM PERMEASE PROTEIN NGCF"/>
    <property type="match status" value="1"/>
</dbReference>
<dbReference type="InterPro" id="IPR000515">
    <property type="entry name" value="MetI-like"/>
</dbReference>
<feature type="transmembrane region" description="Helical" evidence="7">
    <location>
        <begin position="138"/>
        <end position="158"/>
    </location>
</feature>
<evidence type="ECO:0000256" key="5">
    <source>
        <dbReference type="ARBA" id="ARBA00022989"/>
    </source>
</evidence>
<keyword evidence="4 7" id="KW-0812">Transmembrane</keyword>
<dbReference type="PANTHER" id="PTHR30193">
    <property type="entry name" value="ABC TRANSPORTER PERMEASE PROTEIN"/>
    <property type="match status" value="1"/>
</dbReference>
<comment type="similarity">
    <text evidence="7">Belongs to the binding-protein-dependent transport system permease family.</text>
</comment>
<feature type="domain" description="ABC transmembrane type-1" evidence="9">
    <location>
        <begin position="101"/>
        <end position="314"/>
    </location>
</feature>
<dbReference type="STRING" id="630515.SAMN04489812_4904"/>
<keyword evidence="10" id="KW-0762">Sugar transport</keyword>
<name>A0A1H1Z0G7_9ACTN</name>
<dbReference type="EMBL" id="LT629772">
    <property type="protein sequence ID" value="SDT27234.1"/>
    <property type="molecule type" value="Genomic_DNA"/>
</dbReference>
<feature type="transmembrane region" description="Helical" evidence="7">
    <location>
        <begin position="242"/>
        <end position="261"/>
    </location>
</feature>
<keyword evidence="11" id="KW-1185">Reference proteome</keyword>
<dbReference type="InterPro" id="IPR051393">
    <property type="entry name" value="ABC_transporter_permease"/>
</dbReference>
<dbReference type="Pfam" id="PF00528">
    <property type="entry name" value="BPD_transp_1"/>
    <property type="match status" value="1"/>
</dbReference>
<feature type="transmembrane region" description="Helical" evidence="7">
    <location>
        <begin position="36"/>
        <end position="60"/>
    </location>
</feature>
<keyword evidence="3" id="KW-1003">Cell membrane</keyword>
<evidence type="ECO:0000259" key="9">
    <source>
        <dbReference type="PROSITE" id="PS50928"/>
    </source>
</evidence>
<evidence type="ECO:0000256" key="4">
    <source>
        <dbReference type="ARBA" id="ARBA00022692"/>
    </source>
</evidence>
<evidence type="ECO:0000256" key="2">
    <source>
        <dbReference type="ARBA" id="ARBA00022448"/>
    </source>
</evidence>
<dbReference type="Proteomes" id="UP000199103">
    <property type="component" value="Chromosome I"/>
</dbReference>
<evidence type="ECO:0000313" key="10">
    <source>
        <dbReference type="EMBL" id="SDT27234.1"/>
    </source>
</evidence>
<keyword evidence="2 7" id="KW-0813">Transport</keyword>
<feature type="region of interest" description="Disordered" evidence="8">
    <location>
        <begin position="1"/>
        <end position="24"/>
    </location>
</feature>
<keyword evidence="5 7" id="KW-1133">Transmembrane helix</keyword>
<dbReference type="CDD" id="cd06261">
    <property type="entry name" value="TM_PBP2"/>
    <property type="match status" value="1"/>
</dbReference>
<dbReference type="Gene3D" id="1.10.3720.10">
    <property type="entry name" value="MetI-like"/>
    <property type="match status" value="1"/>
</dbReference>
<evidence type="ECO:0000256" key="1">
    <source>
        <dbReference type="ARBA" id="ARBA00004651"/>
    </source>
</evidence>
<accession>A0A1H1Z0G7</accession>
<dbReference type="OrthoDB" id="9804439at2"/>
<feature type="transmembrane region" description="Helical" evidence="7">
    <location>
        <begin position="293"/>
        <end position="317"/>
    </location>
</feature>
<evidence type="ECO:0000256" key="7">
    <source>
        <dbReference type="RuleBase" id="RU363032"/>
    </source>
</evidence>
<reference evidence="10 11" key="1">
    <citation type="submission" date="2016-10" db="EMBL/GenBank/DDBJ databases">
        <authorList>
            <person name="de Groot N.N."/>
        </authorList>
    </citation>
    <scope>NUCLEOTIDE SEQUENCE [LARGE SCALE GENOMIC DNA]</scope>
    <source>
        <strain evidence="10 11">DSM 21800</strain>
    </source>
</reference>
<protein>
    <submittedName>
        <fullName evidence="10">Multiple sugar transport system permease protein</fullName>
    </submittedName>
</protein>
<dbReference type="InterPro" id="IPR035906">
    <property type="entry name" value="MetI-like_sf"/>
</dbReference>
<evidence type="ECO:0000313" key="11">
    <source>
        <dbReference type="Proteomes" id="UP000199103"/>
    </source>
</evidence>
<feature type="transmembrane region" description="Helical" evidence="7">
    <location>
        <begin position="196"/>
        <end position="215"/>
    </location>
</feature>